<accession>A0ACA9SP45</accession>
<proteinExistence type="predicted"/>
<evidence type="ECO:0000313" key="1">
    <source>
        <dbReference type="EMBL" id="CAG8843899.1"/>
    </source>
</evidence>
<reference evidence="1" key="1">
    <citation type="submission" date="2021-06" db="EMBL/GenBank/DDBJ databases">
        <authorList>
            <person name="Kallberg Y."/>
            <person name="Tangrot J."/>
            <person name="Rosling A."/>
        </authorList>
    </citation>
    <scope>NUCLEOTIDE SEQUENCE</scope>
    <source>
        <strain evidence="1">MA461A</strain>
    </source>
</reference>
<keyword evidence="2" id="KW-1185">Reference proteome</keyword>
<gene>
    <name evidence="1" type="ORF">RPERSI_LOCUS32975</name>
</gene>
<feature type="non-terminal residue" evidence="1">
    <location>
        <position position="101"/>
    </location>
</feature>
<comment type="caution">
    <text evidence="1">The sequence shown here is derived from an EMBL/GenBank/DDBJ whole genome shotgun (WGS) entry which is preliminary data.</text>
</comment>
<protein>
    <submittedName>
        <fullName evidence="1">28795_t:CDS:1</fullName>
    </submittedName>
</protein>
<dbReference type="Proteomes" id="UP000789920">
    <property type="component" value="Unassembled WGS sequence"/>
</dbReference>
<sequence>PILKYCSSCHSNKSANLFEANKKSCLLYLNWLNEGYKRKREEQYVDDIYDMQKKVIESEKVKDIVYQESIDVEEGGQINLKVVINFSSMINEDTSVLAFEI</sequence>
<name>A0ACA9SP45_9GLOM</name>
<feature type="non-terminal residue" evidence="1">
    <location>
        <position position="1"/>
    </location>
</feature>
<evidence type="ECO:0000313" key="2">
    <source>
        <dbReference type="Proteomes" id="UP000789920"/>
    </source>
</evidence>
<organism evidence="1 2">
    <name type="scientific">Racocetra persica</name>
    <dbReference type="NCBI Taxonomy" id="160502"/>
    <lineage>
        <taxon>Eukaryota</taxon>
        <taxon>Fungi</taxon>
        <taxon>Fungi incertae sedis</taxon>
        <taxon>Mucoromycota</taxon>
        <taxon>Glomeromycotina</taxon>
        <taxon>Glomeromycetes</taxon>
        <taxon>Diversisporales</taxon>
        <taxon>Gigasporaceae</taxon>
        <taxon>Racocetra</taxon>
    </lineage>
</organism>
<dbReference type="EMBL" id="CAJVQC010140217">
    <property type="protein sequence ID" value="CAG8843899.1"/>
    <property type="molecule type" value="Genomic_DNA"/>
</dbReference>